<dbReference type="Gene3D" id="2.40.30.10">
    <property type="entry name" value="Translation factors"/>
    <property type="match status" value="1"/>
</dbReference>
<dbReference type="Gene3D" id="3.40.50.80">
    <property type="entry name" value="Nucleotide-binding domain of ferredoxin-NADP reductase (FNR) module"/>
    <property type="match status" value="1"/>
</dbReference>
<dbReference type="CDD" id="cd00207">
    <property type="entry name" value="fer2"/>
    <property type="match status" value="1"/>
</dbReference>
<dbReference type="STRING" id="488533.SAMN04487960_101454"/>
<dbReference type="InterPro" id="IPR017927">
    <property type="entry name" value="FAD-bd_FR_type"/>
</dbReference>
<dbReference type="PRINTS" id="PR00410">
    <property type="entry name" value="PHEHYDRXLASE"/>
</dbReference>
<dbReference type="Pfam" id="PF00175">
    <property type="entry name" value="NAD_binding_1"/>
    <property type="match status" value="1"/>
</dbReference>
<dbReference type="InterPro" id="IPR001041">
    <property type="entry name" value="2Fe-2S_ferredoxin-type"/>
</dbReference>
<sequence>MMSLLEKNRPLRWLGKQLFNREDPAAFFDPLLAQVDPMLVRQYVPAKVIEITDETADTRTFILKPAARWAGFSAGQHVNTCIEIDGTRYNRTFSLSCSPAQWKLHGTVSLTIKRLPGGKVTNWMHDNLQPGAVLGLGEAFGEFQLPANPEPLLYIAGGSGITPILSQLETLASEDWRAPVTLLYFVRTQADVIAAERLYAIQKRWPAFNLQVLATEEGETPQYLNDQHLEQVPGVNARRCYLCGPKGLMDLATDLLHKRGIADERIHCTFFAAATAALATDDLGGVVQFARSDLSVSSEGDAALLDIAEAAKLSPQYGCRMGICHQCSCRKTSGTVVNRVTGKVSGPGEESIQLCVSIPQGPVTLDL</sequence>
<dbReference type="SUPFAM" id="SSF54292">
    <property type="entry name" value="2Fe-2S ferredoxin-like"/>
    <property type="match status" value="1"/>
</dbReference>
<dbReference type="RefSeq" id="WP_091811302.1">
    <property type="nucleotide sequence ID" value="NZ_FNNE01000001.1"/>
</dbReference>
<gene>
    <name evidence="2" type="ORF">SAMN04487960_101454</name>
</gene>
<accession>A0A1H2RA34</accession>
<dbReference type="SUPFAM" id="SSF63380">
    <property type="entry name" value="Riboflavin synthase domain-like"/>
    <property type="match status" value="1"/>
</dbReference>
<dbReference type="InterPro" id="IPR012675">
    <property type="entry name" value="Beta-grasp_dom_sf"/>
</dbReference>
<dbReference type="OrthoDB" id="581532at2"/>
<dbReference type="PANTHER" id="PTHR47354:SF3">
    <property type="entry name" value="OXIDOREDUCTASE-RELATED"/>
    <property type="match status" value="1"/>
</dbReference>
<proteinExistence type="predicted"/>
<dbReference type="InterPro" id="IPR008333">
    <property type="entry name" value="Cbr1-like_FAD-bd_dom"/>
</dbReference>
<dbReference type="Pfam" id="PF00111">
    <property type="entry name" value="Fer2"/>
    <property type="match status" value="1"/>
</dbReference>
<dbReference type="Pfam" id="PF00970">
    <property type="entry name" value="FAD_binding_6"/>
    <property type="match status" value="1"/>
</dbReference>
<dbReference type="PANTHER" id="PTHR47354">
    <property type="entry name" value="NADH OXIDOREDUCTASE HCR"/>
    <property type="match status" value="1"/>
</dbReference>
<evidence type="ECO:0000313" key="2">
    <source>
        <dbReference type="EMBL" id="SDW16000.1"/>
    </source>
</evidence>
<evidence type="ECO:0000313" key="3">
    <source>
        <dbReference type="Proteomes" id="UP000199675"/>
    </source>
</evidence>
<protein>
    <submittedName>
        <fullName evidence="2">Ferredoxin-NADP reductase</fullName>
    </submittedName>
</protein>
<keyword evidence="3" id="KW-1185">Reference proteome</keyword>
<dbReference type="PROSITE" id="PS51384">
    <property type="entry name" value="FAD_FR"/>
    <property type="match status" value="1"/>
</dbReference>
<dbReference type="InterPro" id="IPR050415">
    <property type="entry name" value="MRET"/>
</dbReference>
<dbReference type="GO" id="GO:0016491">
    <property type="term" value="F:oxidoreductase activity"/>
    <property type="evidence" value="ECO:0007669"/>
    <property type="project" value="InterPro"/>
</dbReference>
<dbReference type="InterPro" id="IPR036010">
    <property type="entry name" value="2Fe-2S_ferredoxin-like_sf"/>
</dbReference>
<dbReference type="InterPro" id="IPR001433">
    <property type="entry name" value="OxRdtase_FAD/NAD-bd"/>
</dbReference>
<reference evidence="2 3" key="1">
    <citation type="submission" date="2016-10" db="EMBL/GenBank/DDBJ databases">
        <authorList>
            <person name="de Groot N.N."/>
        </authorList>
    </citation>
    <scope>NUCLEOTIDE SEQUENCE [LARGE SCALE GENOMIC DNA]</scope>
    <source>
        <strain evidence="2 3">CGMCC 1.7059</strain>
    </source>
</reference>
<dbReference type="CDD" id="cd06216">
    <property type="entry name" value="FNR_iron_sulfur_binding_2"/>
    <property type="match status" value="1"/>
</dbReference>
<dbReference type="EMBL" id="FNNE01000001">
    <property type="protein sequence ID" value="SDW16000.1"/>
    <property type="molecule type" value="Genomic_DNA"/>
</dbReference>
<dbReference type="Gene3D" id="3.10.20.30">
    <property type="match status" value="1"/>
</dbReference>
<dbReference type="AlphaFoldDB" id="A0A1H2RA34"/>
<organism evidence="2 3">
    <name type="scientific">Marinobacter mobilis</name>
    <dbReference type="NCBI Taxonomy" id="488533"/>
    <lineage>
        <taxon>Bacteria</taxon>
        <taxon>Pseudomonadati</taxon>
        <taxon>Pseudomonadota</taxon>
        <taxon>Gammaproteobacteria</taxon>
        <taxon>Pseudomonadales</taxon>
        <taxon>Marinobacteraceae</taxon>
        <taxon>Marinobacter</taxon>
    </lineage>
</organism>
<feature type="domain" description="FAD-binding FR-type" evidence="1">
    <location>
        <begin position="41"/>
        <end position="146"/>
    </location>
</feature>
<name>A0A1H2RA34_9GAMM</name>
<evidence type="ECO:0000259" key="1">
    <source>
        <dbReference type="PROSITE" id="PS51384"/>
    </source>
</evidence>
<dbReference type="InterPro" id="IPR017938">
    <property type="entry name" value="Riboflavin_synthase-like_b-brl"/>
</dbReference>
<dbReference type="SUPFAM" id="SSF52343">
    <property type="entry name" value="Ferredoxin reductase-like, C-terminal NADP-linked domain"/>
    <property type="match status" value="1"/>
</dbReference>
<dbReference type="InterPro" id="IPR039261">
    <property type="entry name" value="FNR_nucleotide-bd"/>
</dbReference>
<dbReference type="GO" id="GO:0051536">
    <property type="term" value="F:iron-sulfur cluster binding"/>
    <property type="evidence" value="ECO:0007669"/>
    <property type="project" value="InterPro"/>
</dbReference>
<dbReference type="Proteomes" id="UP000199675">
    <property type="component" value="Unassembled WGS sequence"/>
</dbReference>